<dbReference type="GO" id="GO:0042732">
    <property type="term" value="P:D-xylose metabolic process"/>
    <property type="evidence" value="ECO:0007669"/>
    <property type="project" value="UniProtKB-KW"/>
</dbReference>
<reference evidence="8 9" key="1">
    <citation type="submission" date="2020-08" db="EMBL/GenBank/DDBJ databases">
        <title>Sequencing the genomes of 1000 actinobacteria strains.</title>
        <authorList>
            <person name="Klenk H.-P."/>
        </authorList>
    </citation>
    <scope>NUCLEOTIDE SEQUENCE [LARGE SCALE GENOMIC DNA]</scope>
    <source>
        <strain evidence="8 9">DSM 44551</strain>
    </source>
</reference>
<keyword evidence="9" id="KW-1185">Reference proteome</keyword>
<evidence type="ECO:0000256" key="2">
    <source>
        <dbReference type="ARBA" id="ARBA00022629"/>
    </source>
</evidence>
<dbReference type="EMBL" id="JACHDB010000002">
    <property type="protein sequence ID" value="MBB5435544.1"/>
    <property type="molecule type" value="Genomic_DNA"/>
</dbReference>
<dbReference type="InterPro" id="IPR018485">
    <property type="entry name" value="FGGY_C"/>
</dbReference>
<evidence type="ECO:0000259" key="6">
    <source>
        <dbReference type="Pfam" id="PF00370"/>
    </source>
</evidence>
<feature type="domain" description="Carbohydrate kinase FGGY N-terminal" evidence="6">
    <location>
        <begin position="8"/>
        <end position="246"/>
    </location>
</feature>
<dbReference type="Proteomes" id="UP000572635">
    <property type="component" value="Unassembled WGS sequence"/>
</dbReference>
<dbReference type="PANTHER" id="PTHR43095:SF5">
    <property type="entry name" value="XYLULOSE KINASE"/>
    <property type="match status" value="1"/>
</dbReference>
<dbReference type="RefSeq" id="WP_184398427.1">
    <property type="nucleotide sequence ID" value="NZ_BAAAJD010000026.1"/>
</dbReference>
<dbReference type="PIRSF" id="PIRSF000538">
    <property type="entry name" value="GlpK"/>
    <property type="match status" value="1"/>
</dbReference>
<evidence type="ECO:0000313" key="9">
    <source>
        <dbReference type="Proteomes" id="UP000572635"/>
    </source>
</evidence>
<gene>
    <name evidence="8" type="ORF">HDA36_005692</name>
</gene>
<keyword evidence="2" id="KW-0859">Xylose metabolism</keyword>
<dbReference type="Pfam" id="PF02782">
    <property type="entry name" value="FGGY_C"/>
    <property type="match status" value="1"/>
</dbReference>
<accession>A0A7W8QS60</accession>
<dbReference type="CDD" id="cd07783">
    <property type="entry name" value="ASKHA_NBD_FGGY_SePSK_AtXK1-like"/>
    <property type="match status" value="1"/>
</dbReference>
<evidence type="ECO:0000256" key="3">
    <source>
        <dbReference type="ARBA" id="ARBA00022679"/>
    </source>
</evidence>
<organism evidence="8 9">
    <name type="scientific">Nocardiopsis composta</name>
    <dbReference type="NCBI Taxonomy" id="157465"/>
    <lineage>
        <taxon>Bacteria</taxon>
        <taxon>Bacillati</taxon>
        <taxon>Actinomycetota</taxon>
        <taxon>Actinomycetes</taxon>
        <taxon>Streptosporangiales</taxon>
        <taxon>Nocardiopsidaceae</taxon>
        <taxon>Nocardiopsis</taxon>
    </lineage>
</organism>
<dbReference type="PANTHER" id="PTHR43095">
    <property type="entry name" value="SUGAR KINASE"/>
    <property type="match status" value="1"/>
</dbReference>
<evidence type="ECO:0000256" key="4">
    <source>
        <dbReference type="ARBA" id="ARBA00022777"/>
    </source>
</evidence>
<comment type="similarity">
    <text evidence="1">Belongs to the FGGY kinase family.</text>
</comment>
<keyword evidence="2" id="KW-0119">Carbohydrate metabolism</keyword>
<feature type="domain" description="Carbohydrate kinase FGGY C-terminal" evidence="7">
    <location>
        <begin position="312"/>
        <end position="433"/>
    </location>
</feature>
<dbReference type="SUPFAM" id="SSF53067">
    <property type="entry name" value="Actin-like ATPase domain"/>
    <property type="match status" value="2"/>
</dbReference>
<evidence type="ECO:0000259" key="7">
    <source>
        <dbReference type="Pfam" id="PF02782"/>
    </source>
</evidence>
<keyword evidence="3" id="KW-0808">Transferase</keyword>
<dbReference type="GO" id="GO:0016301">
    <property type="term" value="F:kinase activity"/>
    <property type="evidence" value="ECO:0007669"/>
    <property type="project" value="UniProtKB-KW"/>
</dbReference>
<evidence type="ECO:0000256" key="5">
    <source>
        <dbReference type="SAM" id="MobiDB-lite"/>
    </source>
</evidence>
<feature type="region of interest" description="Disordered" evidence="5">
    <location>
        <begin position="30"/>
        <end position="51"/>
    </location>
</feature>
<dbReference type="Gene3D" id="3.30.420.40">
    <property type="match status" value="2"/>
</dbReference>
<comment type="caution">
    <text evidence="8">The sequence shown here is derived from an EMBL/GenBank/DDBJ whole genome shotgun (WGS) entry which is preliminary data.</text>
</comment>
<evidence type="ECO:0000256" key="1">
    <source>
        <dbReference type="ARBA" id="ARBA00009156"/>
    </source>
</evidence>
<dbReference type="InterPro" id="IPR018484">
    <property type="entry name" value="FGGY_N"/>
</dbReference>
<dbReference type="Pfam" id="PF00370">
    <property type="entry name" value="FGGY_N"/>
    <property type="match status" value="1"/>
</dbReference>
<dbReference type="AlphaFoldDB" id="A0A7W8QS60"/>
<name>A0A7W8QS60_9ACTN</name>
<dbReference type="InterPro" id="IPR000577">
    <property type="entry name" value="Carb_kinase_FGGY"/>
</dbReference>
<proteinExistence type="inferred from homology"/>
<dbReference type="InterPro" id="IPR043129">
    <property type="entry name" value="ATPase_NBD"/>
</dbReference>
<protein>
    <submittedName>
        <fullName evidence="8">Sugar (Pentulose or hexulose) kinase</fullName>
    </submittedName>
</protein>
<dbReference type="InterPro" id="IPR050406">
    <property type="entry name" value="FGGY_Carb_Kinase"/>
</dbReference>
<evidence type="ECO:0000313" key="8">
    <source>
        <dbReference type="EMBL" id="MBB5435544.1"/>
    </source>
</evidence>
<keyword evidence="4 8" id="KW-0418">Kinase</keyword>
<sequence length="497" mass="50839">MTGAADPLWVGIDIGTQGVKAVAAAADGGVAGRGSAPLRSSRGDGRHEQDPEEWWAAAGRAAREAMAGAPGRRVGAVAVCATSGTALVADRRLNPVGPALMYDDARAAGDAPALAGTVDDATWERVGSRPQPHWAFARIAHLVRTVLRPGRGDLVLHQSDFLAGRLNGGPVAADTSHALKSGADPLAAAWPDQVAAALDAPPGALPELVAPGTVIGSVCAAAAEHTGIPAGTPIVAGMTDGCAAQLAAGALEPGRWNSVLGTTLVLKGAAEQRIGDPRAGVYSHRSPDGRWWPGGASSSGAGVLTAAFPGADLAAMDAAADLERPASAVVYPLPGRGERFPFTAPDATGFTLGSPRDEADRYAATLQGVAFLERLCLERLAELGAEVRGALRVTGGAVASPAWTRLRADVLGRALEVPENAEPAFGMAVLAAASDTPLSEAVARMVRVRSRVEPRPEVGERLLGSYRRLVRELADRGWTAGAREPAAVRTASGRGVR</sequence>